<dbReference type="InterPro" id="IPR013382">
    <property type="entry name" value="CRISPR-assoc_prot_Cse2"/>
</dbReference>
<sequence length="229" mass="25683">MTEQDKERASRLTSFGMWVSSQVRRLATGGRDEAGIYRAGYLRNDPYSIAAVARLRHAVGREVGADPDIFVWTIPDPTKSDVCGTDVDCYTDTPSPRERAAHATLTLFATHQQSIHDKSMHTDADVSLGRAVGRMAYGNFNESGIRRVFSQMQTASSWKELVRHARSLISLLRRERIALNYGLLAQDLLALRSTRSHANAVRARWGRDFQSGYRRKQTDDSVGESPEII</sequence>
<dbReference type="EMBL" id="JAWLRA010000007">
    <property type="protein sequence ID" value="MDW3126177.1"/>
    <property type="molecule type" value="Genomic_DNA"/>
</dbReference>
<dbReference type="Pfam" id="PF09485">
    <property type="entry name" value="CRISPR_Cse2"/>
    <property type="match status" value="1"/>
</dbReference>
<gene>
    <name evidence="1" type="primary">casB</name>
    <name evidence="1" type="ORF">RS890_03450</name>
</gene>
<evidence type="ECO:0000313" key="1">
    <source>
        <dbReference type="EMBL" id="MDW3126177.1"/>
    </source>
</evidence>
<protein>
    <submittedName>
        <fullName evidence="1">Type I-E CRISPR-associated protein Cse2/CasB</fullName>
    </submittedName>
</protein>
<dbReference type="Proteomes" id="UP001277803">
    <property type="component" value="Unassembled WGS sequence"/>
</dbReference>
<accession>A0AB35S6K6</accession>
<dbReference type="NCBIfam" id="TIGR02548">
    <property type="entry name" value="casB_cse2"/>
    <property type="match status" value="1"/>
</dbReference>
<dbReference type="InterPro" id="IPR038287">
    <property type="entry name" value="Cse2_sf"/>
</dbReference>
<dbReference type="Gene3D" id="1.10.520.40">
    <property type="entry name" value="CRISPR-associated protein Cse2"/>
    <property type="match status" value="1"/>
</dbReference>
<proteinExistence type="predicted"/>
<reference evidence="1" key="1">
    <citation type="submission" date="2023-10" db="EMBL/GenBank/DDBJ databases">
        <title>Rapid discrimination of Bifidobacterium longum Subspecies based on MALDI-TOF MS and Machine Learning.</title>
        <authorList>
            <person name="Chen J."/>
        </authorList>
    </citation>
    <scope>NUCLEOTIDE SEQUENCE</scope>
    <source>
        <strain evidence="1">YGMCC0039</strain>
    </source>
</reference>
<evidence type="ECO:0000313" key="2">
    <source>
        <dbReference type="Proteomes" id="UP001277803"/>
    </source>
</evidence>
<dbReference type="RefSeq" id="WP_080785322.1">
    <property type="nucleotide sequence ID" value="NZ_CACRSV010000009.1"/>
</dbReference>
<name>A0AB35S6K6_BIFLN</name>
<dbReference type="AlphaFoldDB" id="A0AB35S6K6"/>
<organism evidence="1 2">
    <name type="scientific">Bifidobacterium longum</name>
    <dbReference type="NCBI Taxonomy" id="216816"/>
    <lineage>
        <taxon>Bacteria</taxon>
        <taxon>Bacillati</taxon>
        <taxon>Actinomycetota</taxon>
        <taxon>Actinomycetes</taxon>
        <taxon>Bifidobacteriales</taxon>
        <taxon>Bifidobacteriaceae</taxon>
        <taxon>Bifidobacterium</taxon>
    </lineage>
</organism>
<dbReference type="CDD" id="cd09731">
    <property type="entry name" value="Cse2_I-E"/>
    <property type="match status" value="1"/>
</dbReference>
<comment type="caution">
    <text evidence="1">The sequence shown here is derived from an EMBL/GenBank/DDBJ whole genome shotgun (WGS) entry which is preliminary data.</text>
</comment>